<proteinExistence type="predicted"/>
<evidence type="ECO:0000313" key="4">
    <source>
        <dbReference type="Proteomes" id="UP001218218"/>
    </source>
</evidence>
<feature type="compositionally biased region" description="Low complexity" evidence="1">
    <location>
        <begin position="156"/>
        <end position="183"/>
    </location>
</feature>
<dbReference type="AlphaFoldDB" id="A0AAD7A1X8"/>
<keyword evidence="2" id="KW-0812">Transmembrane</keyword>
<keyword evidence="2" id="KW-0472">Membrane</keyword>
<organism evidence="3 4">
    <name type="scientific">Mycena albidolilacea</name>
    <dbReference type="NCBI Taxonomy" id="1033008"/>
    <lineage>
        <taxon>Eukaryota</taxon>
        <taxon>Fungi</taxon>
        <taxon>Dikarya</taxon>
        <taxon>Basidiomycota</taxon>
        <taxon>Agaricomycotina</taxon>
        <taxon>Agaricomycetes</taxon>
        <taxon>Agaricomycetidae</taxon>
        <taxon>Agaricales</taxon>
        <taxon>Marasmiineae</taxon>
        <taxon>Mycenaceae</taxon>
        <taxon>Mycena</taxon>
    </lineage>
</organism>
<keyword evidence="2" id="KW-1133">Transmembrane helix</keyword>
<dbReference type="EMBL" id="JARIHO010000018">
    <property type="protein sequence ID" value="KAJ7347893.1"/>
    <property type="molecule type" value="Genomic_DNA"/>
</dbReference>
<feature type="transmembrane region" description="Helical" evidence="2">
    <location>
        <begin position="33"/>
        <end position="52"/>
    </location>
</feature>
<keyword evidence="4" id="KW-1185">Reference proteome</keyword>
<comment type="caution">
    <text evidence="3">The sequence shown here is derived from an EMBL/GenBank/DDBJ whole genome shotgun (WGS) entry which is preliminary data.</text>
</comment>
<name>A0AAD7A1X8_9AGAR</name>
<evidence type="ECO:0000256" key="1">
    <source>
        <dbReference type="SAM" id="MobiDB-lite"/>
    </source>
</evidence>
<feature type="region of interest" description="Disordered" evidence="1">
    <location>
        <begin position="152"/>
        <end position="184"/>
    </location>
</feature>
<dbReference type="Proteomes" id="UP001218218">
    <property type="component" value="Unassembled WGS sequence"/>
</dbReference>
<evidence type="ECO:0000256" key="2">
    <source>
        <dbReference type="SAM" id="Phobius"/>
    </source>
</evidence>
<protein>
    <submittedName>
        <fullName evidence="3">Uncharacterized protein</fullName>
    </submittedName>
</protein>
<evidence type="ECO:0000313" key="3">
    <source>
        <dbReference type="EMBL" id="KAJ7347893.1"/>
    </source>
</evidence>
<sequence>MPNDLDENIEALLFVTILLRGCWHSPQPSYSRLYMLPVFLLFFLMFSFSRAFTLSLPDKVNSGTLVTVQWSRDNGDPTSFGLMQRSLLGNQPVVSVTPVQNAAGDRSGTADVVFSTSGQVLLAVIAQLSLSSGEKPNQLAGGKQLTVVPGSNLVDTTTLSPSPTQSSSSSPASSYTPAPSKSSPSRRHAVIALAVTLPILFLLLLLLFCVVRTKRVSHRHRIDQFIAIWTNRLSTRQPISSFGNLDVETGSMASEHPAPETRQVPFAVRREQKLRMLVDEVAVDEPPPVYVESLDSKKYTRKHDRAPFVPR</sequence>
<gene>
    <name evidence="3" type="ORF">DFH08DRAFT_866837</name>
</gene>
<reference evidence="3" key="1">
    <citation type="submission" date="2023-03" db="EMBL/GenBank/DDBJ databases">
        <title>Massive genome expansion in bonnet fungi (Mycena s.s.) driven by repeated elements and novel gene families across ecological guilds.</title>
        <authorList>
            <consortium name="Lawrence Berkeley National Laboratory"/>
            <person name="Harder C.B."/>
            <person name="Miyauchi S."/>
            <person name="Viragh M."/>
            <person name="Kuo A."/>
            <person name="Thoen E."/>
            <person name="Andreopoulos B."/>
            <person name="Lu D."/>
            <person name="Skrede I."/>
            <person name="Drula E."/>
            <person name="Henrissat B."/>
            <person name="Morin E."/>
            <person name="Kohler A."/>
            <person name="Barry K."/>
            <person name="LaButti K."/>
            <person name="Morin E."/>
            <person name="Salamov A."/>
            <person name="Lipzen A."/>
            <person name="Mereny Z."/>
            <person name="Hegedus B."/>
            <person name="Baldrian P."/>
            <person name="Stursova M."/>
            <person name="Weitz H."/>
            <person name="Taylor A."/>
            <person name="Grigoriev I.V."/>
            <person name="Nagy L.G."/>
            <person name="Martin F."/>
            <person name="Kauserud H."/>
        </authorList>
    </citation>
    <scope>NUCLEOTIDE SEQUENCE</scope>
    <source>
        <strain evidence="3">CBHHK002</strain>
    </source>
</reference>
<feature type="transmembrane region" description="Helical" evidence="2">
    <location>
        <begin position="189"/>
        <end position="211"/>
    </location>
</feature>
<accession>A0AAD7A1X8</accession>